<dbReference type="SUPFAM" id="SSF158472">
    <property type="entry name" value="HAMP domain-like"/>
    <property type="match status" value="1"/>
</dbReference>
<evidence type="ECO:0000256" key="4">
    <source>
        <dbReference type="ARBA" id="ARBA00022475"/>
    </source>
</evidence>
<keyword evidence="7" id="KW-0547">Nucleotide-binding</keyword>
<dbReference type="SUPFAM" id="SSF55874">
    <property type="entry name" value="ATPase domain of HSP90 chaperone/DNA topoisomerase II/histidine kinase"/>
    <property type="match status" value="1"/>
</dbReference>
<keyword evidence="16" id="KW-1185">Reference proteome</keyword>
<dbReference type="Pfam" id="PF02518">
    <property type="entry name" value="HATPase_c"/>
    <property type="match status" value="1"/>
</dbReference>
<evidence type="ECO:0000256" key="5">
    <source>
        <dbReference type="ARBA" id="ARBA00022553"/>
    </source>
</evidence>
<dbReference type="SMART" id="SM00304">
    <property type="entry name" value="HAMP"/>
    <property type="match status" value="1"/>
</dbReference>
<comment type="subcellular location">
    <subcellularLocation>
        <location evidence="2">Cell membrane</location>
        <topology evidence="2">Multi-pass membrane protein</topology>
    </subcellularLocation>
</comment>
<dbReference type="PROSITE" id="PS50109">
    <property type="entry name" value="HIS_KIN"/>
    <property type="match status" value="1"/>
</dbReference>
<name>A0A368VSP9_9BACL</name>
<organism evidence="15 16">
    <name type="scientific">Paenibacillus prosopidis</name>
    <dbReference type="NCBI Taxonomy" id="630520"/>
    <lineage>
        <taxon>Bacteria</taxon>
        <taxon>Bacillati</taxon>
        <taxon>Bacillota</taxon>
        <taxon>Bacilli</taxon>
        <taxon>Bacillales</taxon>
        <taxon>Paenibacillaceae</taxon>
        <taxon>Paenibacillus</taxon>
    </lineage>
</organism>
<dbReference type="SMART" id="SM00387">
    <property type="entry name" value="HATPase_c"/>
    <property type="match status" value="1"/>
</dbReference>
<evidence type="ECO:0000313" key="16">
    <source>
        <dbReference type="Proteomes" id="UP000252415"/>
    </source>
</evidence>
<feature type="domain" description="HAMP" evidence="14">
    <location>
        <begin position="322"/>
        <end position="374"/>
    </location>
</feature>
<dbReference type="Pfam" id="PF00672">
    <property type="entry name" value="HAMP"/>
    <property type="match status" value="1"/>
</dbReference>
<feature type="transmembrane region" description="Helical" evidence="12">
    <location>
        <begin position="301"/>
        <end position="319"/>
    </location>
</feature>
<keyword evidence="8 15" id="KW-0418">Kinase</keyword>
<proteinExistence type="predicted"/>
<evidence type="ECO:0000259" key="14">
    <source>
        <dbReference type="PROSITE" id="PS50885"/>
    </source>
</evidence>
<dbReference type="EMBL" id="QPJD01000016">
    <property type="protein sequence ID" value="RCW42483.1"/>
    <property type="molecule type" value="Genomic_DNA"/>
</dbReference>
<reference evidence="15 16" key="1">
    <citation type="submission" date="2018-07" db="EMBL/GenBank/DDBJ databases">
        <title>Genomic Encyclopedia of Type Strains, Phase III (KMG-III): the genomes of soil and plant-associated and newly described type strains.</title>
        <authorList>
            <person name="Whitman W."/>
        </authorList>
    </citation>
    <scope>NUCLEOTIDE SEQUENCE [LARGE SCALE GENOMIC DNA]</scope>
    <source>
        <strain evidence="15 16">CECT 7506</strain>
    </source>
</reference>
<dbReference type="InterPro" id="IPR010559">
    <property type="entry name" value="Sig_transdc_His_kin_internal"/>
</dbReference>
<feature type="domain" description="Histidine kinase" evidence="13">
    <location>
        <begin position="492"/>
        <end position="598"/>
    </location>
</feature>
<dbReference type="GO" id="GO:0005886">
    <property type="term" value="C:plasma membrane"/>
    <property type="evidence" value="ECO:0007669"/>
    <property type="project" value="UniProtKB-SubCell"/>
</dbReference>
<evidence type="ECO:0000256" key="10">
    <source>
        <dbReference type="ARBA" id="ARBA00023012"/>
    </source>
</evidence>
<dbReference type="PANTHER" id="PTHR34220">
    <property type="entry name" value="SENSOR HISTIDINE KINASE YPDA"/>
    <property type="match status" value="1"/>
</dbReference>
<dbReference type="Pfam" id="PF06580">
    <property type="entry name" value="His_kinase"/>
    <property type="match status" value="1"/>
</dbReference>
<keyword evidence="10" id="KW-0902">Two-component regulatory system</keyword>
<dbReference type="InterPro" id="IPR003660">
    <property type="entry name" value="HAMP_dom"/>
</dbReference>
<dbReference type="PANTHER" id="PTHR34220:SF7">
    <property type="entry name" value="SENSOR HISTIDINE KINASE YPDA"/>
    <property type="match status" value="1"/>
</dbReference>
<evidence type="ECO:0000313" key="15">
    <source>
        <dbReference type="EMBL" id="RCW42483.1"/>
    </source>
</evidence>
<keyword evidence="12" id="KW-1133">Transmembrane helix</keyword>
<evidence type="ECO:0000256" key="1">
    <source>
        <dbReference type="ARBA" id="ARBA00000085"/>
    </source>
</evidence>
<evidence type="ECO:0000256" key="7">
    <source>
        <dbReference type="ARBA" id="ARBA00022741"/>
    </source>
</evidence>
<dbReference type="PROSITE" id="PS50885">
    <property type="entry name" value="HAMP"/>
    <property type="match status" value="1"/>
</dbReference>
<feature type="transmembrane region" description="Helical" evidence="12">
    <location>
        <begin position="21"/>
        <end position="44"/>
    </location>
</feature>
<dbReference type="Proteomes" id="UP000252415">
    <property type="component" value="Unassembled WGS sequence"/>
</dbReference>
<evidence type="ECO:0000256" key="2">
    <source>
        <dbReference type="ARBA" id="ARBA00004651"/>
    </source>
</evidence>
<dbReference type="RefSeq" id="WP_114382649.1">
    <property type="nucleotide sequence ID" value="NZ_QPJD01000016.1"/>
</dbReference>
<dbReference type="OrthoDB" id="9776552at2"/>
<evidence type="ECO:0000256" key="11">
    <source>
        <dbReference type="ARBA" id="ARBA00023136"/>
    </source>
</evidence>
<dbReference type="EC" id="2.7.13.3" evidence="3"/>
<dbReference type="GO" id="GO:0000155">
    <property type="term" value="F:phosphorelay sensor kinase activity"/>
    <property type="evidence" value="ECO:0007669"/>
    <property type="project" value="InterPro"/>
</dbReference>
<evidence type="ECO:0000256" key="12">
    <source>
        <dbReference type="SAM" id="Phobius"/>
    </source>
</evidence>
<dbReference type="Gene3D" id="6.10.340.10">
    <property type="match status" value="1"/>
</dbReference>
<keyword evidence="9" id="KW-0067">ATP-binding</keyword>
<comment type="caution">
    <text evidence="15">The sequence shown here is derived from an EMBL/GenBank/DDBJ whole genome shotgun (WGS) entry which is preliminary data.</text>
</comment>
<evidence type="ECO:0000256" key="8">
    <source>
        <dbReference type="ARBA" id="ARBA00022777"/>
    </source>
</evidence>
<dbReference type="CDD" id="cd06225">
    <property type="entry name" value="HAMP"/>
    <property type="match status" value="1"/>
</dbReference>
<keyword evidence="12" id="KW-0812">Transmembrane</keyword>
<gene>
    <name evidence="15" type="ORF">DFP97_11645</name>
</gene>
<comment type="catalytic activity">
    <reaction evidence="1">
        <text>ATP + protein L-histidine = ADP + protein N-phospho-L-histidine.</text>
        <dbReference type="EC" id="2.7.13.3"/>
    </reaction>
</comment>
<evidence type="ECO:0000256" key="6">
    <source>
        <dbReference type="ARBA" id="ARBA00022679"/>
    </source>
</evidence>
<evidence type="ECO:0000259" key="13">
    <source>
        <dbReference type="PROSITE" id="PS50109"/>
    </source>
</evidence>
<sequence length="602" mass="69242">MGSKLLAVVRKTNNIRLKNKMIISIVIVVFIPVLLVGIILTASYRQNVLDQATQQTMNNVDKIKKHVTDNLRMPIEISNKMQVDDRLSKLVNSRYETKFDMVTAYWDFRYFRDSVQLYKEIHNIRFYTDLPMKMSNWDFLSADESVKNSDWYQEALDRSSSSISWHYITDETKENRPYLSLIRRIDFPLHRSYGVLVINMDQNELNGILSEEPFDTMIFDAKGLIVAAKQPQWVGQNIDSMNFAKDLSDKPAGAYEFNYEGKPSKIVVEEVVPPYSRNGLKVVSVFTIDSIVNDANRVSRLGFTIIAASLTIAFVLIYFTSSFLSRRLLLLNKVLNKVSMGNLHVKSDVDGNDEIGALSKQFNHMLASIRSLMEEVRESHIQKNLLELRQRDIKLKMMASQINPHFLFNALESIRMKAFVKGDTEISNVVHLLGKLMRRSIEIGDRKITLKEELDIVRCYLELQKFRFDDERLTYKLHLDHLAKRVEIPPLIIQPLVENAVIHGLEEVEERGNVIIDTRVELDRVVITVEDNGCGIPENKLREIEHSFQDMEDAEEHRIGLRNVHQRLILTYGEGFGLKLECPPGSGTRITFSIPLGGNLHV</sequence>
<evidence type="ECO:0000256" key="3">
    <source>
        <dbReference type="ARBA" id="ARBA00012438"/>
    </source>
</evidence>
<dbReference type="InterPro" id="IPR005467">
    <property type="entry name" value="His_kinase_dom"/>
</dbReference>
<dbReference type="InterPro" id="IPR050640">
    <property type="entry name" value="Bact_2-comp_sensor_kinase"/>
</dbReference>
<dbReference type="Gene3D" id="3.30.565.10">
    <property type="entry name" value="Histidine kinase-like ATPase, C-terminal domain"/>
    <property type="match status" value="1"/>
</dbReference>
<dbReference type="AlphaFoldDB" id="A0A368VSP9"/>
<evidence type="ECO:0000256" key="9">
    <source>
        <dbReference type="ARBA" id="ARBA00022840"/>
    </source>
</evidence>
<dbReference type="InterPro" id="IPR003594">
    <property type="entry name" value="HATPase_dom"/>
</dbReference>
<keyword evidence="6" id="KW-0808">Transferase</keyword>
<protein>
    <recommendedName>
        <fullName evidence="3">histidine kinase</fullName>
        <ecNumber evidence="3">2.7.13.3</ecNumber>
    </recommendedName>
</protein>
<dbReference type="InterPro" id="IPR036890">
    <property type="entry name" value="HATPase_C_sf"/>
</dbReference>
<dbReference type="GO" id="GO:0005524">
    <property type="term" value="F:ATP binding"/>
    <property type="evidence" value="ECO:0007669"/>
    <property type="project" value="UniProtKB-KW"/>
</dbReference>
<keyword evidence="11 12" id="KW-0472">Membrane</keyword>
<keyword evidence="5" id="KW-0597">Phosphoprotein</keyword>
<keyword evidence="4" id="KW-1003">Cell membrane</keyword>
<accession>A0A368VSP9</accession>